<dbReference type="SUPFAM" id="SSF52096">
    <property type="entry name" value="ClpP/crotonase"/>
    <property type="match status" value="1"/>
</dbReference>
<comment type="caution">
    <text evidence="2">The sequence shown here is derived from an EMBL/GenBank/DDBJ whole genome shotgun (WGS) entry which is preliminary data.</text>
</comment>
<evidence type="ECO:0000256" key="1">
    <source>
        <dbReference type="ARBA" id="ARBA00005254"/>
    </source>
</evidence>
<evidence type="ECO:0000313" key="2">
    <source>
        <dbReference type="EMBL" id="TWP38022.1"/>
    </source>
</evidence>
<dbReference type="OrthoDB" id="9777711at2"/>
<comment type="similarity">
    <text evidence="1">Belongs to the enoyl-CoA hydratase/isomerase family.</text>
</comment>
<keyword evidence="3" id="KW-1185">Reference proteome</keyword>
<name>A0A563E737_9MICO</name>
<protein>
    <submittedName>
        <fullName evidence="2">Enoyl-CoA hydratase</fullName>
        <ecNumber evidence="2">4.2.1.17</ecNumber>
    </submittedName>
</protein>
<dbReference type="GO" id="GO:0004300">
    <property type="term" value="F:enoyl-CoA hydratase activity"/>
    <property type="evidence" value="ECO:0007669"/>
    <property type="project" value="UniProtKB-EC"/>
</dbReference>
<evidence type="ECO:0000313" key="3">
    <source>
        <dbReference type="Proteomes" id="UP000320244"/>
    </source>
</evidence>
<dbReference type="InterPro" id="IPR051053">
    <property type="entry name" value="ECH/Chromodomain_protein"/>
</dbReference>
<keyword evidence="2" id="KW-0456">Lyase</keyword>
<proteinExistence type="inferred from homology"/>
<dbReference type="PANTHER" id="PTHR43684:SF4">
    <property type="entry name" value="ENOYL-COA HYDRATASE_ISOMERASE FAMILY PROTEIN (AFU_ORTHOLOGUE AFUA_1G01890)"/>
    <property type="match status" value="1"/>
</dbReference>
<dbReference type="Pfam" id="PF00378">
    <property type="entry name" value="ECH_1"/>
    <property type="match status" value="2"/>
</dbReference>
<dbReference type="PANTHER" id="PTHR43684">
    <property type="match status" value="1"/>
</dbReference>
<dbReference type="AlphaFoldDB" id="A0A563E737"/>
<dbReference type="Gene3D" id="3.90.226.10">
    <property type="entry name" value="2-enoyl-CoA Hydratase, Chain A, domain 1"/>
    <property type="match status" value="1"/>
</dbReference>
<dbReference type="Proteomes" id="UP000320244">
    <property type="component" value="Unassembled WGS sequence"/>
</dbReference>
<gene>
    <name evidence="2" type="ORF">FGL98_04775</name>
</gene>
<dbReference type="EMBL" id="VCQV01000004">
    <property type="protein sequence ID" value="TWP38022.1"/>
    <property type="molecule type" value="Genomic_DNA"/>
</dbReference>
<dbReference type="InterPro" id="IPR001753">
    <property type="entry name" value="Enoyl-CoA_hydra/iso"/>
</dbReference>
<dbReference type="NCBIfam" id="NF006109">
    <property type="entry name" value="PRK08260.1"/>
    <property type="match status" value="1"/>
</dbReference>
<dbReference type="RefSeq" id="WP_146315592.1">
    <property type="nucleotide sequence ID" value="NZ_VCQV01000004.1"/>
</dbReference>
<dbReference type="InterPro" id="IPR029045">
    <property type="entry name" value="ClpP/crotonase-like_dom_sf"/>
</dbReference>
<sequence>MTYETIDYTTRDGIATITLNRPSQLNAFTVQMADELVDAYTRVNTDDDARAVVVTGAGRAFCAGMDLSATGNVFGLGVDHDPTLEDMHERLDDPDIKARVRDTGGRVTLAMYACTKPVIGAINGAAVGIGATMTLPMDVRLASSKARVGFVFGRLGIVPEACSSWFLPRLVGISRALEWSYRADILSADEVHDGGLVRSVHEPDELLPAAYALAHSFVDGHSAVGIALTRQMMWRNAAQPHPLEAHRIDSLAMYYTSMNDGVEGVHAFLEKRPAQFTGSASRDLPPFYPWQE</sequence>
<reference evidence="2 3" key="2">
    <citation type="submission" date="2019-08" db="EMBL/GenBank/DDBJ databases">
        <title>Jejuicoccus antrihumi gen. nov., sp. nov., a new member of the family Dermacoccaceae isolated from a cave.</title>
        <authorList>
            <person name="Schumann P."/>
            <person name="Kim I.S."/>
        </authorList>
    </citation>
    <scope>NUCLEOTIDE SEQUENCE [LARGE SCALE GENOMIC DNA]</scope>
    <source>
        <strain evidence="2 3">C5-26</strain>
    </source>
</reference>
<dbReference type="CDD" id="cd06558">
    <property type="entry name" value="crotonase-like"/>
    <property type="match status" value="1"/>
</dbReference>
<reference evidence="2 3" key="1">
    <citation type="submission" date="2019-05" db="EMBL/GenBank/DDBJ databases">
        <authorList>
            <person name="Lee S.D."/>
        </authorList>
    </citation>
    <scope>NUCLEOTIDE SEQUENCE [LARGE SCALE GENOMIC DNA]</scope>
    <source>
        <strain evidence="2 3">C5-26</strain>
    </source>
</reference>
<accession>A0A563E737</accession>
<dbReference type="EC" id="4.2.1.17" evidence="2"/>
<organism evidence="2 3">
    <name type="scientific">Leekyejoonella antrihumi</name>
    <dbReference type="NCBI Taxonomy" id="1660198"/>
    <lineage>
        <taxon>Bacteria</taxon>
        <taxon>Bacillati</taxon>
        <taxon>Actinomycetota</taxon>
        <taxon>Actinomycetes</taxon>
        <taxon>Micrococcales</taxon>
        <taxon>Dermacoccaceae</taxon>
        <taxon>Leekyejoonella</taxon>
    </lineage>
</organism>